<dbReference type="RefSeq" id="WP_151884727.1">
    <property type="nucleotide sequence ID" value="NZ_CP032228.1"/>
</dbReference>
<accession>A0A5P6N7R0</accession>
<sequence>MKRVFLIFGLIFLGLAVWWGVPFFTMGPSQAEMDSYRNSPQFDRAAKRFRNPISEPEPEAGERDSFDAILADFLFPPGDRRPDEPLPEHALDAAALAEKSEMIRFAWLGHSTILLELDGQRVLIDPVFAQRASPVPFTATRFQPPAWPLSALTDAVDVVLISHNHYDHLDEPSIRQLANGRAVFLVPLGVGEQLTAWGIAADRVIELDWWDSHALGRLTLTATPAQHFSGRGLTDRNKTLWASWVAAGRAGAVFFSGDSGYGPHYRAIGEALGPFDLTFIENGAYSTNWPFVHHFPEQAVQAHRDLRGRLMVPVQWGMFALGPHPWEEPAQRAAAEADRLGVDLLAPQIGQLLTIDGELPRDRWWDKLAPTR</sequence>
<dbReference type="InterPro" id="IPR036866">
    <property type="entry name" value="RibonucZ/Hydroxyglut_hydro"/>
</dbReference>
<name>A0A5P6N7R0_9SPHN</name>
<dbReference type="InterPro" id="IPR001279">
    <property type="entry name" value="Metallo-B-lactamas"/>
</dbReference>
<dbReference type="AlphaFoldDB" id="A0A5P6N7R0"/>
<dbReference type="GeneID" id="69695796"/>
<gene>
    <name evidence="2" type="ORF">D0Y83_00680</name>
</gene>
<dbReference type="PIRSF" id="PIRSF038896">
    <property type="entry name" value="NAPE-PLD"/>
    <property type="match status" value="1"/>
</dbReference>
<dbReference type="SUPFAM" id="SSF56281">
    <property type="entry name" value="Metallo-hydrolase/oxidoreductase"/>
    <property type="match status" value="1"/>
</dbReference>
<reference evidence="3" key="1">
    <citation type="submission" date="2018-09" db="EMBL/GenBank/DDBJ databases">
        <title>Nocardia yunnanensis sp. nov., an actinomycete isolated from a soil sample.</title>
        <authorList>
            <person name="Zhang J."/>
        </authorList>
    </citation>
    <scope>NUCLEOTIDE SEQUENCE [LARGE SCALE GENOMIC DNA]</scope>
    <source>
        <strain evidence="3">21-3</strain>
    </source>
</reference>
<evidence type="ECO:0000259" key="1">
    <source>
        <dbReference type="Pfam" id="PF12706"/>
    </source>
</evidence>
<proteinExistence type="predicted"/>
<dbReference type="Gene3D" id="3.60.15.10">
    <property type="entry name" value="Ribonuclease Z/Hydroxyacylglutathione hydrolase-like"/>
    <property type="match status" value="1"/>
</dbReference>
<dbReference type="Proteomes" id="UP000325385">
    <property type="component" value="Chromosome"/>
</dbReference>
<feature type="domain" description="Metallo-beta-lactamase" evidence="1">
    <location>
        <begin position="121"/>
        <end position="314"/>
    </location>
</feature>
<evidence type="ECO:0000313" key="3">
    <source>
        <dbReference type="Proteomes" id="UP000325385"/>
    </source>
</evidence>
<keyword evidence="2" id="KW-0378">Hydrolase</keyword>
<dbReference type="GO" id="GO:0008270">
    <property type="term" value="F:zinc ion binding"/>
    <property type="evidence" value="ECO:0007669"/>
    <property type="project" value="InterPro"/>
</dbReference>
<dbReference type="Pfam" id="PF12706">
    <property type="entry name" value="Lactamase_B_2"/>
    <property type="match status" value="1"/>
</dbReference>
<dbReference type="PANTHER" id="PTHR15032:SF4">
    <property type="entry name" value="N-ACYL-PHOSPHATIDYLETHANOLAMINE-HYDROLYZING PHOSPHOLIPASE D"/>
    <property type="match status" value="1"/>
</dbReference>
<dbReference type="GO" id="GO:0005737">
    <property type="term" value="C:cytoplasm"/>
    <property type="evidence" value="ECO:0007669"/>
    <property type="project" value="TreeGrafter"/>
</dbReference>
<evidence type="ECO:0000313" key="2">
    <source>
        <dbReference type="EMBL" id="QFI61960.1"/>
    </source>
</evidence>
<dbReference type="GO" id="GO:0070290">
    <property type="term" value="F:N-acylphosphatidylethanolamine-specific phospholipase D activity"/>
    <property type="evidence" value="ECO:0007669"/>
    <property type="project" value="InterPro"/>
</dbReference>
<dbReference type="InterPro" id="IPR024884">
    <property type="entry name" value="NAPE-PLD"/>
</dbReference>
<dbReference type="PANTHER" id="PTHR15032">
    <property type="entry name" value="N-ACYL-PHOSPHATIDYLETHANOLAMINE-HYDROLYZING PHOSPHOLIPASE D"/>
    <property type="match status" value="1"/>
</dbReference>
<organism evidence="2 3">
    <name type="scientific">Qipengyuania flava</name>
    <dbReference type="NCBI Taxonomy" id="192812"/>
    <lineage>
        <taxon>Bacteria</taxon>
        <taxon>Pseudomonadati</taxon>
        <taxon>Pseudomonadota</taxon>
        <taxon>Alphaproteobacteria</taxon>
        <taxon>Sphingomonadales</taxon>
        <taxon>Erythrobacteraceae</taxon>
        <taxon>Qipengyuania</taxon>
    </lineage>
</organism>
<dbReference type="EMBL" id="CP032228">
    <property type="protein sequence ID" value="QFI61960.1"/>
    <property type="molecule type" value="Genomic_DNA"/>
</dbReference>
<protein>
    <submittedName>
        <fullName evidence="2">Hydrolase</fullName>
    </submittedName>
</protein>